<sequence>MKKSMMLHSNLFKNVNRGFIMVAAVSGGLFLGGQQQASAATTPAPVEINQGFAHTTVGNTKKYVSLTFDDGPSPTLTPRLLKILKKYNVPATFFEVGYNVKAHPATSRLVLKYGHTIGNHSWNHPDLAGMSMRSAKSQISRTDKVIYKATKTKPKYIRPPYGSITHAEIKAFNRPIIQWNVDSLDWSYLNAARTANHVVATTHGRSIILMHDIHATSVAAVPSIIKRLRAKGYVFVSLDKQFNGNLKHGYQYFGYGDYRK</sequence>
<proteinExistence type="predicted"/>
<accession>A0A4R5NPS3</accession>
<evidence type="ECO:0000256" key="1">
    <source>
        <dbReference type="ARBA" id="ARBA00022723"/>
    </source>
</evidence>
<dbReference type="Gene3D" id="3.20.20.370">
    <property type="entry name" value="Glycoside hydrolase/deacetylase"/>
    <property type="match status" value="1"/>
</dbReference>
<dbReference type="InterPro" id="IPR002509">
    <property type="entry name" value="NODB_dom"/>
</dbReference>
<dbReference type="GO" id="GO:0016020">
    <property type="term" value="C:membrane"/>
    <property type="evidence" value="ECO:0007669"/>
    <property type="project" value="TreeGrafter"/>
</dbReference>
<dbReference type="InterPro" id="IPR011330">
    <property type="entry name" value="Glyco_hydro/deAcase_b/a-brl"/>
</dbReference>
<keyword evidence="5" id="KW-1185">Reference proteome</keyword>
<organism evidence="4 5">
    <name type="scientific">Secundilactobacillus malefermentans</name>
    <dbReference type="NCBI Taxonomy" id="176292"/>
    <lineage>
        <taxon>Bacteria</taxon>
        <taxon>Bacillati</taxon>
        <taxon>Bacillota</taxon>
        <taxon>Bacilli</taxon>
        <taxon>Lactobacillales</taxon>
        <taxon>Lactobacillaceae</taxon>
        <taxon>Secundilactobacillus</taxon>
    </lineage>
</organism>
<dbReference type="InterPro" id="IPR050248">
    <property type="entry name" value="Polysacc_deacetylase_ArnD"/>
</dbReference>
<dbReference type="SUPFAM" id="SSF88713">
    <property type="entry name" value="Glycoside hydrolase/deacetylase"/>
    <property type="match status" value="1"/>
</dbReference>
<feature type="domain" description="NodB homology" evidence="3">
    <location>
        <begin position="62"/>
        <end position="236"/>
    </location>
</feature>
<name>A0A4R5NPS3_9LACO</name>
<dbReference type="STRING" id="1122149.FD44_GL000676"/>
<dbReference type="GO" id="GO:0046872">
    <property type="term" value="F:metal ion binding"/>
    <property type="evidence" value="ECO:0007669"/>
    <property type="project" value="UniProtKB-KW"/>
</dbReference>
<dbReference type="Proteomes" id="UP000294854">
    <property type="component" value="Unassembled WGS sequence"/>
</dbReference>
<keyword evidence="1" id="KW-0479">Metal-binding</keyword>
<dbReference type="GO" id="GO:0016810">
    <property type="term" value="F:hydrolase activity, acting on carbon-nitrogen (but not peptide) bonds"/>
    <property type="evidence" value="ECO:0007669"/>
    <property type="project" value="InterPro"/>
</dbReference>
<protein>
    <recommendedName>
        <fullName evidence="3">NodB homology domain-containing protein</fullName>
    </recommendedName>
</protein>
<evidence type="ECO:0000256" key="2">
    <source>
        <dbReference type="ARBA" id="ARBA00022801"/>
    </source>
</evidence>
<dbReference type="PROSITE" id="PS51677">
    <property type="entry name" value="NODB"/>
    <property type="match status" value="1"/>
</dbReference>
<gene>
    <name evidence="4" type="ORF">C5L31_001657</name>
</gene>
<dbReference type="EMBL" id="PUFO01000034">
    <property type="protein sequence ID" value="TDG78631.1"/>
    <property type="molecule type" value="Genomic_DNA"/>
</dbReference>
<dbReference type="PANTHER" id="PTHR10587:SF133">
    <property type="entry name" value="CHITIN DEACETYLASE 1-RELATED"/>
    <property type="match status" value="1"/>
</dbReference>
<dbReference type="AlphaFoldDB" id="A0A4R5NPS3"/>
<dbReference type="RefSeq" id="WP_010618983.1">
    <property type="nucleotide sequence ID" value="NZ_PUFO01000034.1"/>
</dbReference>
<comment type="caution">
    <text evidence="4">The sequence shown here is derived from an EMBL/GenBank/DDBJ whole genome shotgun (WGS) entry which is preliminary data.</text>
</comment>
<evidence type="ECO:0000259" key="3">
    <source>
        <dbReference type="PROSITE" id="PS51677"/>
    </source>
</evidence>
<dbReference type="PANTHER" id="PTHR10587">
    <property type="entry name" value="GLYCOSYL TRANSFERASE-RELATED"/>
    <property type="match status" value="1"/>
</dbReference>
<dbReference type="GO" id="GO:0005975">
    <property type="term" value="P:carbohydrate metabolic process"/>
    <property type="evidence" value="ECO:0007669"/>
    <property type="project" value="InterPro"/>
</dbReference>
<reference evidence="4 5" key="1">
    <citation type="journal article" date="2019" name="Appl. Microbiol. Biotechnol.">
        <title>Uncovering carbohydrate metabolism through a genotype-phenotype association study of 56 lactic acid bacteria genomes.</title>
        <authorList>
            <person name="Buron-Moles G."/>
            <person name="Chailyan A."/>
            <person name="Dolejs I."/>
            <person name="Forster J."/>
            <person name="Miks M.H."/>
        </authorList>
    </citation>
    <scope>NUCLEOTIDE SEQUENCE [LARGE SCALE GENOMIC DNA]</scope>
    <source>
        <strain evidence="4 5">ATCC 49373</strain>
    </source>
</reference>
<evidence type="ECO:0000313" key="5">
    <source>
        <dbReference type="Proteomes" id="UP000294854"/>
    </source>
</evidence>
<dbReference type="Pfam" id="PF01522">
    <property type="entry name" value="Polysacc_deac_1"/>
    <property type="match status" value="1"/>
</dbReference>
<evidence type="ECO:0000313" key="4">
    <source>
        <dbReference type="EMBL" id="TDG78631.1"/>
    </source>
</evidence>
<dbReference type="OrthoDB" id="9812065at2"/>
<keyword evidence="2" id="KW-0378">Hydrolase</keyword>